<reference evidence="7" key="1">
    <citation type="journal article" date="2022" name="bioRxiv">
        <title>Deciphering the potential niche of two novel black yeast fungi from a biological soil crust based on their genomes, phenotypes, and melanin regulation.</title>
        <authorList>
            <consortium name="DOE Joint Genome Institute"/>
            <person name="Carr E.C."/>
            <person name="Barton Q."/>
            <person name="Grambo S."/>
            <person name="Sullivan M."/>
            <person name="Renfro C.M."/>
            <person name="Kuo A."/>
            <person name="Pangilinan J."/>
            <person name="Lipzen A."/>
            <person name="Keymanesh K."/>
            <person name="Savage E."/>
            <person name="Barry K."/>
            <person name="Grigoriev I.V."/>
            <person name="Riekhof W.R."/>
            <person name="Harris S.S."/>
        </authorList>
    </citation>
    <scope>NUCLEOTIDE SEQUENCE</scope>
    <source>
        <strain evidence="7">JF 03-4F</strain>
    </source>
</reference>
<proteinExistence type="predicted"/>
<evidence type="ECO:0000256" key="2">
    <source>
        <dbReference type="ARBA" id="ARBA00022692"/>
    </source>
</evidence>
<feature type="transmembrane region" description="Helical" evidence="5">
    <location>
        <begin position="76"/>
        <end position="94"/>
    </location>
</feature>
<comment type="caution">
    <text evidence="7">The sequence shown here is derived from an EMBL/GenBank/DDBJ whole genome shotgun (WGS) entry which is preliminary data.</text>
</comment>
<dbReference type="GO" id="GO:0005886">
    <property type="term" value="C:plasma membrane"/>
    <property type="evidence" value="ECO:0007669"/>
    <property type="project" value="TreeGrafter"/>
</dbReference>
<dbReference type="InterPro" id="IPR020846">
    <property type="entry name" value="MFS_dom"/>
</dbReference>
<dbReference type="SUPFAM" id="SSF103473">
    <property type="entry name" value="MFS general substrate transporter"/>
    <property type="match status" value="1"/>
</dbReference>
<dbReference type="PANTHER" id="PTHR23501:SF195">
    <property type="entry name" value="PEP5"/>
    <property type="match status" value="1"/>
</dbReference>
<comment type="subcellular location">
    <subcellularLocation>
        <location evidence="1">Membrane</location>
        <topology evidence="1">Multi-pass membrane protein</topology>
    </subcellularLocation>
</comment>
<dbReference type="PROSITE" id="PS50850">
    <property type="entry name" value="MFS"/>
    <property type="match status" value="1"/>
</dbReference>
<dbReference type="Pfam" id="PF07690">
    <property type="entry name" value="MFS_1"/>
    <property type="match status" value="1"/>
</dbReference>
<gene>
    <name evidence="7" type="ORF">EDD36DRAFT_484699</name>
</gene>
<feature type="transmembrane region" description="Helical" evidence="5">
    <location>
        <begin position="399"/>
        <end position="418"/>
    </location>
</feature>
<keyword evidence="8" id="KW-1185">Reference proteome</keyword>
<feature type="transmembrane region" description="Helical" evidence="5">
    <location>
        <begin position="430"/>
        <end position="452"/>
    </location>
</feature>
<dbReference type="AlphaFoldDB" id="A0AAN6IGT3"/>
<dbReference type="EMBL" id="MU404351">
    <property type="protein sequence ID" value="KAI1617003.1"/>
    <property type="molecule type" value="Genomic_DNA"/>
</dbReference>
<evidence type="ECO:0000313" key="7">
    <source>
        <dbReference type="EMBL" id="KAI1617003.1"/>
    </source>
</evidence>
<feature type="transmembrane region" description="Helical" evidence="5">
    <location>
        <begin position="269"/>
        <end position="288"/>
    </location>
</feature>
<dbReference type="InterPro" id="IPR011701">
    <property type="entry name" value="MFS"/>
</dbReference>
<feature type="transmembrane region" description="Helical" evidence="5">
    <location>
        <begin position="135"/>
        <end position="155"/>
    </location>
</feature>
<evidence type="ECO:0000256" key="4">
    <source>
        <dbReference type="ARBA" id="ARBA00023136"/>
    </source>
</evidence>
<feature type="transmembrane region" description="Helical" evidence="5">
    <location>
        <begin position="167"/>
        <end position="186"/>
    </location>
</feature>
<sequence length="568" mass="60570">MEKPADQSIEGVDHVSYVNSTVDTPAEEDARPHLHSKTFLIVLAMYAIQFALLIQLVAAGAFAADVAAVIGGSDKSSWMLTALTITFVVLAPPISQAADYWGRRWFLIILCMIGFVGTLVASLATSMGMAIAGEVLVGACFAATPLTLAVVSEVLPHRLRLVAQAGISIANNLGSIFALLLGAALIRSKGPGGFRILFYINAGMFVLTALVTFFFYRPPVRELQQSLTTKEKLLKLDWIGYGLILVAAVLFVAGLSWAQNPYPWRDAHVLAPFVLGCVFFIILGIYSWKIKKDGLIHHALFSRDRNCALAFGGVFCEGLIFGVTNVFLPTQLIGVYGASAFRLSLVYTTAVLVSCMVAPAAVFICYRYKQLRILAVAGFVSFLIYGITMATSIVSGEAAFWGCQAFLGCGLMLVLSALVTAAQLSAPSEFISITSGLIASIRSLGVTVAVAIGEGIFHGQIAKVLPEKVAAAAIGNGLPKSSLGELLTDLTSGNAQDMLKIPGITTAIVESSLLALKHAYLDSVHDVWYACCAFAAIGLILSIFVLDPVKDLNNRIDAPVESERELYG</sequence>
<evidence type="ECO:0000259" key="6">
    <source>
        <dbReference type="PROSITE" id="PS50850"/>
    </source>
</evidence>
<evidence type="ECO:0000256" key="1">
    <source>
        <dbReference type="ARBA" id="ARBA00004141"/>
    </source>
</evidence>
<keyword evidence="2 5" id="KW-0812">Transmembrane</keyword>
<keyword evidence="3 5" id="KW-1133">Transmembrane helix</keyword>
<feature type="transmembrane region" description="Helical" evidence="5">
    <location>
        <begin position="39"/>
        <end position="64"/>
    </location>
</feature>
<feature type="transmembrane region" description="Helical" evidence="5">
    <location>
        <begin position="106"/>
        <end position="129"/>
    </location>
</feature>
<feature type="transmembrane region" description="Helical" evidence="5">
    <location>
        <begin position="340"/>
        <end position="366"/>
    </location>
</feature>
<dbReference type="GO" id="GO:0022857">
    <property type="term" value="F:transmembrane transporter activity"/>
    <property type="evidence" value="ECO:0007669"/>
    <property type="project" value="InterPro"/>
</dbReference>
<dbReference type="PANTHER" id="PTHR23501">
    <property type="entry name" value="MAJOR FACILITATOR SUPERFAMILY"/>
    <property type="match status" value="1"/>
</dbReference>
<feature type="transmembrane region" description="Helical" evidence="5">
    <location>
        <begin position="238"/>
        <end position="257"/>
    </location>
</feature>
<dbReference type="InterPro" id="IPR036259">
    <property type="entry name" value="MFS_trans_sf"/>
</dbReference>
<feature type="domain" description="Major facilitator superfamily (MFS) profile" evidence="6">
    <location>
        <begin position="39"/>
        <end position="550"/>
    </location>
</feature>
<feature type="transmembrane region" description="Helical" evidence="5">
    <location>
        <begin position="527"/>
        <end position="546"/>
    </location>
</feature>
<organism evidence="7 8">
    <name type="scientific">Exophiala viscosa</name>
    <dbReference type="NCBI Taxonomy" id="2486360"/>
    <lineage>
        <taxon>Eukaryota</taxon>
        <taxon>Fungi</taxon>
        <taxon>Dikarya</taxon>
        <taxon>Ascomycota</taxon>
        <taxon>Pezizomycotina</taxon>
        <taxon>Eurotiomycetes</taxon>
        <taxon>Chaetothyriomycetidae</taxon>
        <taxon>Chaetothyriales</taxon>
        <taxon>Herpotrichiellaceae</taxon>
        <taxon>Exophiala</taxon>
    </lineage>
</organism>
<protein>
    <submittedName>
        <fullName evidence="7">Siderophore iron transporter</fullName>
    </submittedName>
</protein>
<accession>A0AAN6IGT3</accession>
<dbReference type="Proteomes" id="UP001203852">
    <property type="component" value="Unassembled WGS sequence"/>
</dbReference>
<evidence type="ECO:0000256" key="5">
    <source>
        <dbReference type="SAM" id="Phobius"/>
    </source>
</evidence>
<evidence type="ECO:0000256" key="3">
    <source>
        <dbReference type="ARBA" id="ARBA00022989"/>
    </source>
</evidence>
<dbReference type="Gene3D" id="1.20.1250.20">
    <property type="entry name" value="MFS general substrate transporter like domains"/>
    <property type="match status" value="1"/>
</dbReference>
<feature type="transmembrane region" description="Helical" evidence="5">
    <location>
        <begin position="198"/>
        <end position="217"/>
    </location>
</feature>
<keyword evidence="4 5" id="KW-0472">Membrane</keyword>
<evidence type="ECO:0000313" key="8">
    <source>
        <dbReference type="Proteomes" id="UP001203852"/>
    </source>
</evidence>
<name>A0AAN6IGT3_9EURO</name>
<feature type="transmembrane region" description="Helical" evidence="5">
    <location>
        <begin position="373"/>
        <end position="393"/>
    </location>
</feature>
<feature type="transmembrane region" description="Helical" evidence="5">
    <location>
        <begin position="308"/>
        <end position="328"/>
    </location>
</feature>